<gene>
    <name evidence="2" type="ORF">BU23DRAFT_599763</name>
</gene>
<proteinExistence type="predicted"/>
<evidence type="ECO:0008006" key="4">
    <source>
        <dbReference type="Google" id="ProtNLM"/>
    </source>
</evidence>
<evidence type="ECO:0000313" key="3">
    <source>
        <dbReference type="Proteomes" id="UP000800036"/>
    </source>
</evidence>
<sequence length="232" mass="23589">MKTLTSLALLALTGTHQTLAHNPNANCNAFADSCLSGLSGTGANVAPPRSSRLADCSSFQLVTVTPAPRLITTIVATVTVTVTTTTTTTNLAALVRRQVTEVPSSIPSYATQCCRSASDYASACSCLGVTGKTTTAPTPTSTVSLTATTTTTVTTTTTAFASFTCSIAFAECCTSVTTGGDQIVTGLGCDFNESFGPRACNTATPTALCCTALVFLPTPQSAILCNSPTPFP</sequence>
<dbReference type="Proteomes" id="UP000800036">
    <property type="component" value="Unassembled WGS sequence"/>
</dbReference>
<keyword evidence="1" id="KW-0732">Signal</keyword>
<name>A0A6A5V6J3_9PLEO</name>
<organism evidence="2 3">
    <name type="scientific">Bimuria novae-zelandiae CBS 107.79</name>
    <dbReference type="NCBI Taxonomy" id="1447943"/>
    <lineage>
        <taxon>Eukaryota</taxon>
        <taxon>Fungi</taxon>
        <taxon>Dikarya</taxon>
        <taxon>Ascomycota</taxon>
        <taxon>Pezizomycotina</taxon>
        <taxon>Dothideomycetes</taxon>
        <taxon>Pleosporomycetidae</taxon>
        <taxon>Pleosporales</taxon>
        <taxon>Massarineae</taxon>
        <taxon>Didymosphaeriaceae</taxon>
        <taxon>Bimuria</taxon>
    </lineage>
</organism>
<reference evidence="2" key="1">
    <citation type="journal article" date="2020" name="Stud. Mycol.">
        <title>101 Dothideomycetes genomes: a test case for predicting lifestyles and emergence of pathogens.</title>
        <authorList>
            <person name="Haridas S."/>
            <person name="Albert R."/>
            <person name="Binder M."/>
            <person name="Bloem J."/>
            <person name="Labutti K."/>
            <person name="Salamov A."/>
            <person name="Andreopoulos B."/>
            <person name="Baker S."/>
            <person name="Barry K."/>
            <person name="Bills G."/>
            <person name="Bluhm B."/>
            <person name="Cannon C."/>
            <person name="Castanera R."/>
            <person name="Culley D."/>
            <person name="Daum C."/>
            <person name="Ezra D."/>
            <person name="Gonzalez J."/>
            <person name="Henrissat B."/>
            <person name="Kuo A."/>
            <person name="Liang C."/>
            <person name="Lipzen A."/>
            <person name="Lutzoni F."/>
            <person name="Magnuson J."/>
            <person name="Mondo S."/>
            <person name="Nolan M."/>
            <person name="Ohm R."/>
            <person name="Pangilinan J."/>
            <person name="Park H.-J."/>
            <person name="Ramirez L."/>
            <person name="Alfaro M."/>
            <person name="Sun H."/>
            <person name="Tritt A."/>
            <person name="Yoshinaga Y."/>
            <person name="Zwiers L.-H."/>
            <person name="Turgeon B."/>
            <person name="Goodwin S."/>
            <person name="Spatafora J."/>
            <person name="Crous P."/>
            <person name="Grigoriev I."/>
        </authorList>
    </citation>
    <scope>NUCLEOTIDE SEQUENCE</scope>
    <source>
        <strain evidence="2">CBS 107.79</strain>
    </source>
</reference>
<feature type="chain" id="PRO_5025521476" description="Hydrophobin" evidence="1">
    <location>
        <begin position="21"/>
        <end position="232"/>
    </location>
</feature>
<accession>A0A6A5V6J3</accession>
<feature type="signal peptide" evidence="1">
    <location>
        <begin position="1"/>
        <end position="20"/>
    </location>
</feature>
<dbReference type="OrthoDB" id="3555251at2759"/>
<evidence type="ECO:0000313" key="2">
    <source>
        <dbReference type="EMBL" id="KAF1972280.1"/>
    </source>
</evidence>
<evidence type="ECO:0000256" key="1">
    <source>
        <dbReference type="SAM" id="SignalP"/>
    </source>
</evidence>
<dbReference type="EMBL" id="ML976688">
    <property type="protein sequence ID" value="KAF1972280.1"/>
    <property type="molecule type" value="Genomic_DNA"/>
</dbReference>
<keyword evidence="3" id="KW-1185">Reference proteome</keyword>
<protein>
    <recommendedName>
        <fullName evidence="4">Hydrophobin</fullName>
    </recommendedName>
</protein>
<dbReference type="AlphaFoldDB" id="A0A6A5V6J3"/>